<organism evidence="2 3">
    <name type="scientific">Dendrobium thyrsiflorum</name>
    <name type="common">Pinecone-like raceme dendrobium</name>
    <name type="synonym">Orchid</name>
    <dbReference type="NCBI Taxonomy" id="117978"/>
    <lineage>
        <taxon>Eukaryota</taxon>
        <taxon>Viridiplantae</taxon>
        <taxon>Streptophyta</taxon>
        <taxon>Embryophyta</taxon>
        <taxon>Tracheophyta</taxon>
        <taxon>Spermatophyta</taxon>
        <taxon>Magnoliopsida</taxon>
        <taxon>Liliopsida</taxon>
        <taxon>Asparagales</taxon>
        <taxon>Orchidaceae</taxon>
        <taxon>Epidendroideae</taxon>
        <taxon>Malaxideae</taxon>
        <taxon>Dendrobiinae</taxon>
        <taxon>Dendrobium</taxon>
    </lineage>
</organism>
<dbReference type="PANTHER" id="PTHR47186">
    <property type="entry name" value="LEUCINE-RICH REPEAT-CONTAINING PROTEIN 57"/>
    <property type="match status" value="1"/>
</dbReference>
<sequence length="722" mass="81717">MEKHPFVVHTCSILREIPEEIGHLTHLRYFNIVENRINQMPRSLSNIYHLQFIICNDKFNCGNGFVPRDMNNLRNLQYLKFPFPGMHEIGKLNSLQELHGFFVTNEAGYRLGELEHMNELQLLVINFHENVDDTNEAHNAKLYDKRNLMDLSLKWPYFGCIYNDILRYSHNFMRNAVDGLDENVLDNLQPHSNLKKLKIYGFMGVSSTSRQICPYRTATYAVNFRASLVPRFRALCIDPHPTPRARALSLQLRSRALHPTPRARHNPTPCTAASGQCPTCPVRPPRAPHDLAPPVHPPSSVLPASNLPACAELTNSRRLAASDGISSSALDDPTAKANLTSAAVSRTPPSYTDRAPLLDSPGRVLYIGKLQALKDWFVATAVAYECLFPCLIEMYLQDCPNLQELPALPPKLKILNMHNIGWKGSNWLQGISNNCSISIRHCPNLISLIRHQKVETTDKCQLILSELIINDPSLLLMESLRSVTSIQKLEIKENDAVISFPIEAEQRFLQVSSSLCELGFRYLKSLQSLPSSLEILSSLKILHVEEVPQLQLRPNMPASLEQLELKALKSLRCLPSSLSFSSIKHLNLKNIPSLCKLQLDRLEYLDCLPSCPHNLYSLQELYIDRVPQLRELPDLPPSLCLLYLSHLSNLPCLPSCLSSLQSLYIITYPQLRELPDLPPSLKTLIIQNCHPELKERCQKITGLDWHKIAHIPSITISHIVPQ</sequence>
<dbReference type="AlphaFoldDB" id="A0ABD0VDB0"/>
<protein>
    <recommendedName>
        <fullName evidence="1">R13L1/DRL21-like LRR repeat region domain-containing protein</fullName>
    </recommendedName>
</protein>
<name>A0ABD0VDB0_DENTH</name>
<comment type="caution">
    <text evidence="2">The sequence shown here is derived from an EMBL/GenBank/DDBJ whole genome shotgun (WGS) entry which is preliminary data.</text>
</comment>
<dbReference type="PANTHER" id="PTHR47186:SF3">
    <property type="entry name" value="OS09G0267800 PROTEIN"/>
    <property type="match status" value="1"/>
</dbReference>
<feature type="domain" description="R13L1/DRL21-like LRR repeat region" evidence="1">
    <location>
        <begin position="111"/>
        <end position="207"/>
    </location>
</feature>
<proteinExistence type="predicted"/>
<gene>
    <name evidence="2" type="ORF">M5K25_009731</name>
</gene>
<dbReference type="Pfam" id="PF25019">
    <property type="entry name" value="LRR_R13L1-DRL21"/>
    <property type="match status" value="1"/>
</dbReference>
<reference evidence="2 3" key="1">
    <citation type="journal article" date="2024" name="Plant Biotechnol. J.">
        <title>Dendrobium thyrsiflorum genome and its molecular insights into genes involved in important horticultural traits.</title>
        <authorList>
            <person name="Chen B."/>
            <person name="Wang J.Y."/>
            <person name="Zheng P.J."/>
            <person name="Li K.L."/>
            <person name="Liang Y.M."/>
            <person name="Chen X.F."/>
            <person name="Zhang C."/>
            <person name="Zhao X."/>
            <person name="He X."/>
            <person name="Zhang G.Q."/>
            <person name="Liu Z.J."/>
            <person name="Xu Q."/>
        </authorList>
    </citation>
    <scope>NUCLEOTIDE SEQUENCE [LARGE SCALE GENOMIC DNA]</scope>
    <source>
        <strain evidence="2">GZMU011</strain>
    </source>
</reference>
<dbReference type="Proteomes" id="UP001552299">
    <property type="component" value="Unassembled WGS sequence"/>
</dbReference>
<dbReference type="SUPFAM" id="SSF52058">
    <property type="entry name" value="L domain-like"/>
    <property type="match status" value="1"/>
</dbReference>
<dbReference type="EMBL" id="JANQDX010000008">
    <property type="protein sequence ID" value="KAL0920586.1"/>
    <property type="molecule type" value="Genomic_DNA"/>
</dbReference>
<keyword evidence="3" id="KW-1185">Reference proteome</keyword>
<evidence type="ECO:0000313" key="2">
    <source>
        <dbReference type="EMBL" id="KAL0920586.1"/>
    </source>
</evidence>
<dbReference type="Gene3D" id="3.80.10.10">
    <property type="entry name" value="Ribonuclease Inhibitor"/>
    <property type="match status" value="2"/>
</dbReference>
<dbReference type="InterPro" id="IPR032675">
    <property type="entry name" value="LRR_dom_sf"/>
</dbReference>
<evidence type="ECO:0000259" key="1">
    <source>
        <dbReference type="Pfam" id="PF25019"/>
    </source>
</evidence>
<dbReference type="InterPro" id="IPR056789">
    <property type="entry name" value="LRR_R13L1-DRL21"/>
</dbReference>
<accession>A0ABD0VDB0</accession>
<evidence type="ECO:0000313" key="3">
    <source>
        <dbReference type="Proteomes" id="UP001552299"/>
    </source>
</evidence>